<proteinExistence type="predicted"/>
<dbReference type="NCBIfam" id="TIGR02684">
    <property type="entry name" value="dnstrm_HI1420"/>
    <property type="match status" value="1"/>
</dbReference>
<name>A0A2V5L778_9MICC</name>
<dbReference type="EMBL" id="QJVD01000014">
    <property type="protein sequence ID" value="PYI66552.1"/>
    <property type="molecule type" value="Genomic_DNA"/>
</dbReference>
<gene>
    <name evidence="1" type="ORF">CVV68_13350</name>
</gene>
<dbReference type="PANTHER" id="PTHR40275:SF1">
    <property type="entry name" value="SSL7038 PROTEIN"/>
    <property type="match status" value="1"/>
</dbReference>
<dbReference type="InterPro" id="IPR014057">
    <property type="entry name" value="HI1420"/>
</dbReference>
<evidence type="ECO:0000313" key="2">
    <source>
        <dbReference type="Proteomes" id="UP000247832"/>
    </source>
</evidence>
<keyword evidence="2" id="KW-1185">Reference proteome</keyword>
<comment type="caution">
    <text evidence="1">The sequence shown here is derived from an EMBL/GenBank/DDBJ whole genome shotgun (WGS) entry which is preliminary data.</text>
</comment>
<accession>A0A2V5L778</accession>
<protein>
    <submittedName>
        <fullName evidence="1">Putative addiction module antidote protein</fullName>
    </submittedName>
</protein>
<dbReference type="Pfam" id="PF21716">
    <property type="entry name" value="dnstrm_HI1420"/>
    <property type="match status" value="1"/>
</dbReference>
<dbReference type="CDD" id="cd00093">
    <property type="entry name" value="HTH_XRE"/>
    <property type="match status" value="1"/>
</dbReference>
<reference evidence="1 2" key="1">
    <citation type="submission" date="2018-05" db="EMBL/GenBank/DDBJ databases">
        <title>Genetic diversity of glacier-inhabiting Cryobacterium bacteria in China and description of Cryobacterium mengkeensis sp. nov. and Arthrobacter glacialis sp. nov.</title>
        <authorList>
            <person name="Liu Q."/>
            <person name="Xin Y.-H."/>
        </authorList>
    </citation>
    <scope>NUCLEOTIDE SEQUENCE [LARGE SCALE GENOMIC DNA]</scope>
    <source>
        <strain evidence="1 2">LI2</strain>
    </source>
</reference>
<sequence>MTNTTEKFSPYDSSDYLSDFGDAAEYLAATLEHGDDPALVAQALGTIARAGNLSELARRVGMSREGLYKALSVNGNPSFATIVKVTKALGLRLHFDSAA</sequence>
<evidence type="ECO:0000313" key="1">
    <source>
        <dbReference type="EMBL" id="PYI66552.1"/>
    </source>
</evidence>
<dbReference type="InterPro" id="IPR001387">
    <property type="entry name" value="Cro/C1-type_HTH"/>
</dbReference>
<dbReference type="Gene3D" id="1.10.260.40">
    <property type="entry name" value="lambda repressor-like DNA-binding domains"/>
    <property type="match status" value="1"/>
</dbReference>
<dbReference type="Proteomes" id="UP000247832">
    <property type="component" value="Unassembled WGS sequence"/>
</dbReference>
<dbReference type="PANTHER" id="PTHR40275">
    <property type="entry name" value="SSL7038 PROTEIN"/>
    <property type="match status" value="1"/>
</dbReference>
<dbReference type="GO" id="GO:0003677">
    <property type="term" value="F:DNA binding"/>
    <property type="evidence" value="ECO:0007669"/>
    <property type="project" value="InterPro"/>
</dbReference>
<dbReference type="OrthoDB" id="9798416at2"/>
<organism evidence="1 2">
    <name type="scientific">Arthrobacter livingstonensis</name>
    <dbReference type="NCBI Taxonomy" id="670078"/>
    <lineage>
        <taxon>Bacteria</taxon>
        <taxon>Bacillati</taxon>
        <taxon>Actinomycetota</taxon>
        <taxon>Actinomycetes</taxon>
        <taxon>Micrococcales</taxon>
        <taxon>Micrococcaceae</taxon>
        <taxon>Arthrobacter</taxon>
    </lineage>
</organism>
<dbReference type="SUPFAM" id="SSF47413">
    <property type="entry name" value="lambda repressor-like DNA-binding domains"/>
    <property type="match status" value="1"/>
</dbReference>
<dbReference type="InterPro" id="IPR010982">
    <property type="entry name" value="Lambda_DNA-bd_dom_sf"/>
</dbReference>
<dbReference type="AlphaFoldDB" id="A0A2V5L778"/>